<protein>
    <submittedName>
        <fullName evidence="1">Uncharacterized protein</fullName>
    </submittedName>
</protein>
<evidence type="ECO:0000313" key="2">
    <source>
        <dbReference type="Proteomes" id="UP000675664"/>
    </source>
</evidence>
<evidence type="ECO:0000313" key="1">
    <source>
        <dbReference type="EMBL" id="MBR0598698.1"/>
    </source>
</evidence>
<gene>
    <name evidence="1" type="ORF">KCX82_12475</name>
</gene>
<reference evidence="1" key="2">
    <citation type="submission" date="2021-04" db="EMBL/GenBank/DDBJ databases">
        <authorList>
            <person name="Liu J."/>
        </authorList>
    </citation>
    <scope>NUCLEOTIDE SEQUENCE</scope>
    <source>
        <strain evidence="1">BAD-6</strain>
    </source>
</reference>
<dbReference type="AlphaFoldDB" id="A0A8J7W3Y0"/>
<keyword evidence="2" id="KW-1185">Reference proteome</keyword>
<comment type="caution">
    <text evidence="1">The sequence shown here is derived from an EMBL/GenBank/DDBJ whole genome shotgun (WGS) entry which is preliminary data.</text>
</comment>
<accession>A0A8J7W3Y0</accession>
<dbReference type="RefSeq" id="WP_227018830.1">
    <property type="nucleotide sequence ID" value="NZ_JAGSND010000008.1"/>
</dbReference>
<organism evidence="1 2">
    <name type="scientific">Sinanaerobacter chloroacetimidivorans</name>
    <dbReference type="NCBI Taxonomy" id="2818044"/>
    <lineage>
        <taxon>Bacteria</taxon>
        <taxon>Bacillati</taxon>
        <taxon>Bacillota</taxon>
        <taxon>Clostridia</taxon>
        <taxon>Peptostreptococcales</taxon>
        <taxon>Anaerovoracaceae</taxon>
        <taxon>Sinanaerobacter</taxon>
    </lineage>
</organism>
<name>A0A8J7W3Y0_9FIRM</name>
<proteinExistence type="predicted"/>
<dbReference type="Proteomes" id="UP000675664">
    <property type="component" value="Unassembled WGS sequence"/>
</dbReference>
<reference evidence="1" key="1">
    <citation type="submission" date="2021-04" db="EMBL/GenBank/DDBJ databases">
        <title>Sinoanaerobacter chloroacetimidivorans sp. nov., an obligate anaerobic bacterium isolated from anaerobic sludge.</title>
        <authorList>
            <person name="Bao Y."/>
        </authorList>
    </citation>
    <scope>NUCLEOTIDE SEQUENCE</scope>
    <source>
        <strain evidence="1">BAD-6</strain>
    </source>
</reference>
<dbReference type="EMBL" id="JAGSND010000008">
    <property type="protein sequence ID" value="MBR0598698.1"/>
    <property type="molecule type" value="Genomic_DNA"/>
</dbReference>
<sequence length="106" mass="11885">MINVDSNVKEYLEKAGSDSLVIEMLPDKTSAGCGCGKTKKFYTPYIRPAKPKEQFGREYEKISQNGLRIFISKMALTAAEEMVMISIEKTLFIKKLTVTGIPIVFD</sequence>